<dbReference type="Pfam" id="PF01503">
    <property type="entry name" value="PRA-PH"/>
    <property type="match status" value="1"/>
</dbReference>
<dbReference type="SUPFAM" id="SSF101386">
    <property type="entry name" value="all-alpha NTP pyrophosphatases"/>
    <property type="match status" value="1"/>
</dbReference>
<protein>
    <submittedName>
        <fullName evidence="1">MazG-like family protein</fullName>
    </submittedName>
</protein>
<keyword evidence="2" id="KW-1185">Reference proteome</keyword>
<dbReference type="CDD" id="cd11533">
    <property type="entry name" value="NTP-PPase_Af0060_like"/>
    <property type="match status" value="1"/>
</dbReference>
<name>A0ABT1A406_9PSEU</name>
<accession>A0ABT1A406</accession>
<dbReference type="RefSeq" id="WP_252441331.1">
    <property type="nucleotide sequence ID" value="NZ_JAGSOV010000045.1"/>
</dbReference>
<evidence type="ECO:0000313" key="1">
    <source>
        <dbReference type="EMBL" id="MCO1657680.1"/>
    </source>
</evidence>
<gene>
    <name evidence="1" type="ORF">KDL28_21705</name>
</gene>
<dbReference type="Proteomes" id="UP001165283">
    <property type="component" value="Unassembled WGS sequence"/>
</dbReference>
<organism evidence="1 2">
    <name type="scientific">Pseudonocardia humida</name>
    <dbReference type="NCBI Taxonomy" id="2800819"/>
    <lineage>
        <taxon>Bacteria</taxon>
        <taxon>Bacillati</taxon>
        <taxon>Actinomycetota</taxon>
        <taxon>Actinomycetes</taxon>
        <taxon>Pseudonocardiales</taxon>
        <taxon>Pseudonocardiaceae</taxon>
        <taxon>Pseudonocardia</taxon>
    </lineage>
</organism>
<dbReference type="Gene3D" id="1.10.287.1080">
    <property type="entry name" value="MazG-like"/>
    <property type="match status" value="1"/>
</dbReference>
<evidence type="ECO:0000313" key="2">
    <source>
        <dbReference type="Proteomes" id="UP001165283"/>
    </source>
</evidence>
<proteinExistence type="predicted"/>
<dbReference type="InterPro" id="IPR021130">
    <property type="entry name" value="PRib-ATP_PPHydrolase-like"/>
</dbReference>
<dbReference type="EMBL" id="JAGSOV010000045">
    <property type="protein sequence ID" value="MCO1657680.1"/>
    <property type="molecule type" value="Genomic_DNA"/>
</dbReference>
<reference evidence="1" key="1">
    <citation type="submission" date="2021-04" db="EMBL/GenBank/DDBJ databases">
        <title>Pseudonocardia sp. nov., isolated from sandy soil of mangrove forest.</title>
        <authorList>
            <person name="Zan Z."/>
            <person name="Huang R."/>
            <person name="Liu W."/>
        </authorList>
    </citation>
    <scope>NUCLEOTIDE SEQUENCE</scope>
    <source>
        <strain evidence="1">S2-4</strain>
    </source>
</reference>
<dbReference type="InterPro" id="IPR044548">
    <property type="entry name" value="AF0060_NTP-PPase_MazG-like"/>
</dbReference>
<sequence>MSAPDPDMTSVWEAVERSTTWLDAHHEPDDAEITMRLLKVTEEAGEVAQAWIGATGRNPRKGVTHGRDDVAAELADVVFSALVAIRSLGLDPGAVLNEKARALVARTRGG</sequence>
<comment type="caution">
    <text evidence="1">The sequence shown here is derived from an EMBL/GenBank/DDBJ whole genome shotgun (WGS) entry which is preliminary data.</text>
</comment>